<comment type="caution">
    <text evidence="1">The sequence shown here is derived from an EMBL/GenBank/DDBJ whole genome shotgun (WGS) entry which is preliminary data.</text>
</comment>
<evidence type="ECO:0000313" key="1">
    <source>
        <dbReference type="EMBL" id="MCM6774536.1"/>
    </source>
</evidence>
<dbReference type="EMBL" id="JAMRXG010000005">
    <property type="protein sequence ID" value="MCM6774536.1"/>
    <property type="molecule type" value="Genomic_DNA"/>
</dbReference>
<dbReference type="Proteomes" id="UP001139157">
    <property type="component" value="Unassembled WGS sequence"/>
</dbReference>
<organism evidence="1 2">
    <name type="scientific">Nocardia pulmonis</name>
    <dbReference type="NCBI Taxonomy" id="2951408"/>
    <lineage>
        <taxon>Bacteria</taxon>
        <taxon>Bacillati</taxon>
        <taxon>Actinomycetota</taxon>
        <taxon>Actinomycetes</taxon>
        <taxon>Mycobacteriales</taxon>
        <taxon>Nocardiaceae</taxon>
        <taxon>Nocardia</taxon>
    </lineage>
</organism>
<gene>
    <name evidence="1" type="ORF">NDR86_13740</name>
</gene>
<accession>A0A9X2IZ37</accession>
<evidence type="ECO:0000313" key="2">
    <source>
        <dbReference type="Proteomes" id="UP001139157"/>
    </source>
</evidence>
<sequence length="168" mass="17653">MPADPTPYTVRMRPDQTLAGVLPAPGLDTSMVVIGYRAVFATVPAPGTPVAGFDAIDTAAVVSSTAAPVVLVAVEHATPVVTIDSGGERQIRWEHDAFGIHGGPPISWRLLPVHPGPDGRFHIAAGRWTASGYHALLTRSLARHAPTAPAAVAVHDLDLTTGARRRWP</sequence>
<dbReference type="AlphaFoldDB" id="A0A9X2IZ37"/>
<keyword evidence="2" id="KW-1185">Reference proteome</keyword>
<proteinExistence type="predicted"/>
<reference evidence="1" key="1">
    <citation type="submission" date="2022-06" db="EMBL/GenBank/DDBJ databases">
        <title>Novel species in genus nocardia.</title>
        <authorList>
            <person name="Li F."/>
        </authorList>
    </citation>
    <scope>NUCLEOTIDE SEQUENCE</scope>
    <source>
        <strain evidence="1">CDC141</strain>
    </source>
</reference>
<protein>
    <submittedName>
        <fullName evidence="1">Uncharacterized protein</fullName>
    </submittedName>
</protein>
<name>A0A9X2IZ37_9NOCA</name>
<dbReference type="RefSeq" id="WP_251912223.1">
    <property type="nucleotide sequence ID" value="NZ_JAMRXG010000005.1"/>
</dbReference>